<organism evidence="3 4">
    <name type="scientific">Trichomonas vaginalis (strain ATCC PRA-98 / G3)</name>
    <dbReference type="NCBI Taxonomy" id="412133"/>
    <lineage>
        <taxon>Eukaryota</taxon>
        <taxon>Metamonada</taxon>
        <taxon>Parabasalia</taxon>
        <taxon>Trichomonadida</taxon>
        <taxon>Trichomonadidae</taxon>
        <taxon>Trichomonas</taxon>
    </lineage>
</organism>
<feature type="region of interest" description="Disordered" evidence="2">
    <location>
        <begin position="159"/>
        <end position="198"/>
    </location>
</feature>
<dbReference type="InParanoid" id="A2DBG8"/>
<evidence type="ECO:0000313" key="3">
    <source>
        <dbReference type="EMBL" id="EAY22171.1"/>
    </source>
</evidence>
<dbReference type="RefSeq" id="XP_001583157.1">
    <property type="nucleotide sequence ID" value="XM_001583107.1"/>
</dbReference>
<dbReference type="VEuPathDB" id="TrichDB:TVAGG3_0382340"/>
<keyword evidence="4" id="KW-1185">Reference proteome</keyword>
<feature type="coiled-coil region" evidence="1">
    <location>
        <begin position="298"/>
        <end position="370"/>
    </location>
</feature>
<feature type="compositionally biased region" description="Basic and acidic residues" evidence="2">
    <location>
        <begin position="163"/>
        <end position="175"/>
    </location>
</feature>
<feature type="compositionally biased region" description="Polar residues" evidence="2">
    <location>
        <begin position="176"/>
        <end position="197"/>
    </location>
</feature>
<dbReference type="Proteomes" id="UP000001542">
    <property type="component" value="Unassembled WGS sequence"/>
</dbReference>
<accession>A2DBG8</accession>
<reference evidence="3" key="2">
    <citation type="journal article" date="2007" name="Science">
        <title>Draft genome sequence of the sexually transmitted pathogen Trichomonas vaginalis.</title>
        <authorList>
            <person name="Carlton J.M."/>
            <person name="Hirt R.P."/>
            <person name="Silva J.C."/>
            <person name="Delcher A.L."/>
            <person name="Schatz M."/>
            <person name="Zhao Q."/>
            <person name="Wortman J.R."/>
            <person name="Bidwell S.L."/>
            <person name="Alsmark U.C.M."/>
            <person name="Besteiro S."/>
            <person name="Sicheritz-Ponten T."/>
            <person name="Noel C.J."/>
            <person name="Dacks J.B."/>
            <person name="Foster P.G."/>
            <person name="Simillion C."/>
            <person name="Van de Peer Y."/>
            <person name="Miranda-Saavedra D."/>
            <person name="Barton G.J."/>
            <person name="Westrop G.D."/>
            <person name="Mueller S."/>
            <person name="Dessi D."/>
            <person name="Fiori P.L."/>
            <person name="Ren Q."/>
            <person name="Paulsen I."/>
            <person name="Zhang H."/>
            <person name="Bastida-Corcuera F.D."/>
            <person name="Simoes-Barbosa A."/>
            <person name="Brown M.T."/>
            <person name="Hayes R.D."/>
            <person name="Mukherjee M."/>
            <person name="Okumura C.Y."/>
            <person name="Schneider R."/>
            <person name="Smith A.J."/>
            <person name="Vanacova S."/>
            <person name="Villalvazo M."/>
            <person name="Haas B.J."/>
            <person name="Pertea M."/>
            <person name="Feldblyum T.V."/>
            <person name="Utterback T.R."/>
            <person name="Shu C.L."/>
            <person name="Osoegawa K."/>
            <person name="de Jong P.J."/>
            <person name="Hrdy I."/>
            <person name="Horvathova L."/>
            <person name="Zubacova Z."/>
            <person name="Dolezal P."/>
            <person name="Malik S.B."/>
            <person name="Logsdon J.M. Jr."/>
            <person name="Henze K."/>
            <person name="Gupta A."/>
            <person name="Wang C.C."/>
            <person name="Dunne R.L."/>
            <person name="Upcroft J.A."/>
            <person name="Upcroft P."/>
            <person name="White O."/>
            <person name="Salzberg S.L."/>
            <person name="Tang P."/>
            <person name="Chiu C.-H."/>
            <person name="Lee Y.-S."/>
            <person name="Embley T.M."/>
            <person name="Coombs G.H."/>
            <person name="Mottram J.C."/>
            <person name="Tachezy J."/>
            <person name="Fraser-Liggett C.M."/>
            <person name="Johnson P.J."/>
        </authorList>
    </citation>
    <scope>NUCLEOTIDE SEQUENCE [LARGE SCALE GENOMIC DNA]</scope>
    <source>
        <strain evidence="3">G3</strain>
    </source>
</reference>
<sequence>MSATRIPLELIQKVFYDDGPVMTEAQNAFIEGIANDFRVQKNPEIVISKEVIFPKYPLMPRKMIPPNIPSTFYHQKATVIVPPDPELNYVPPHPRKVNIDKLSEEQKPLYGLSPFKQDLYKINQRRENYKKYIEKQKEEKKKERKITVFTDEDYQRLNLHANSKFERQDERKDKQNSPSHKNVQRMQNYQAQGQNVDPQRYYNEKYDHEEQKYFEDQNQKQQYTPNEYPENQQNYQAEEENNDPDGFAPSMYRVSKQQYEENGRIARENANRGPPEMLYYLQKDFKPTLETRASKLKAEYIRREMEKVEMEQRRLELNEDLRKEREDEAKKKIAARPVKFNADSDADKHKREIRQEMRKNEENYMNMLNTINESQALNKTLMERVEEELMK</sequence>
<reference evidence="3" key="1">
    <citation type="submission" date="2006-10" db="EMBL/GenBank/DDBJ databases">
        <authorList>
            <person name="Amadeo P."/>
            <person name="Zhao Q."/>
            <person name="Wortman J."/>
            <person name="Fraser-Liggett C."/>
            <person name="Carlton J."/>
        </authorList>
    </citation>
    <scope>NUCLEOTIDE SEQUENCE</scope>
    <source>
        <strain evidence="3">G3</strain>
    </source>
</reference>
<evidence type="ECO:0000256" key="1">
    <source>
        <dbReference type="SAM" id="Coils"/>
    </source>
</evidence>
<name>A2DBG8_TRIV3</name>
<dbReference type="KEGG" id="tva:5467725"/>
<proteinExistence type="predicted"/>
<dbReference type="EMBL" id="DS113185">
    <property type="protein sequence ID" value="EAY22171.1"/>
    <property type="molecule type" value="Genomic_DNA"/>
</dbReference>
<keyword evidence="1" id="KW-0175">Coiled coil</keyword>
<evidence type="ECO:0000313" key="4">
    <source>
        <dbReference type="Proteomes" id="UP000001542"/>
    </source>
</evidence>
<gene>
    <name evidence="3" type="ORF">TVAG_093450</name>
</gene>
<evidence type="ECO:0000256" key="2">
    <source>
        <dbReference type="SAM" id="MobiDB-lite"/>
    </source>
</evidence>
<dbReference type="VEuPathDB" id="TrichDB:TVAG_093450"/>
<dbReference type="AlphaFoldDB" id="A2DBG8"/>
<protein>
    <submittedName>
        <fullName evidence="3">Uncharacterized protein</fullName>
    </submittedName>
</protein>